<feature type="domain" description="J" evidence="2">
    <location>
        <begin position="91"/>
        <end position="156"/>
    </location>
</feature>
<dbReference type="PANTHER" id="PTHR44094:SF8">
    <property type="entry name" value="DNAJ HEAT SHOCK N-TERMINAL DOMAIN-CONTAINING PROTEIN-RELATED"/>
    <property type="match status" value="1"/>
</dbReference>
<name>A0A7S2UAG3_9STRA</name>
<dbReference type="PROSITE" id="PS00636">
    <property type="entry name" value="DNAJ_1"/>
    <property type="match status" value="1"/>
</dbReference>
<dbReference type="InterPro" id="IPR026894">
    <property type="entry name" value="DnaJ_X"/>
</dbReference>
<dbReference type="SMART" id="SM00271">
    <property type="entry name" value="DnaJ"/>
    <property type="match status" value="1"/>
</dbReference>
<evidence type="ECO:0000259" key="2">
    <source>
        <dbReference type="PROSITE" id="PS50076"/>
    </source>
</evidence>
<protein>
    <recommendedName>
        <fullName evidence="2">J domain-containing protein</fullName>
    </recommendedName>
</protein>
<proteinExistence type="predicted"/>
<reference evidence="3" key="1">
    <citation type="submission" date="2021-01" db="EMBL/GenBank/DDBJ databases">
        <authorList>
            <person name="Corre E."/>
            <person name="Pelletier E."/>
            <person name="Niang G."/>
            <person name="Scheremetjew M."/>
            <person name="Finn R."/>
            <person name="Kale V."/>
            <person name="Holt S."/>
            <person name="Cochrane G."/>
            <person name="Meng A."/>
            <person name="Brown T."/>
            <person name="Cohen L."/>
        </authorList>
    </citation>
    <scope>NUCLEOTIDE SEQUENCE</scope>
    <source>
        <strain evidence="3">CCMP2084</strain>
    </source>
</reference>
<dbReference type="PRINTS" id="PR00625">
    <property type="entry name" value="JDOMAIN"/>
</dbReference>
<gene>
    <name evidence="3" type="ORF">ASEP1449_LOCUS5429</name>
</gene>
<dbReference type="InterPro" id="IPR052423">
    <property type="entry name" value="EMIR"/>
</dbReference>
<evidence type="ECO:0000313" key="3">
    <source>
        <dbReference type="EMBL" id="CAD9813604.1"/>
    </source>
</evidence>
<dbReference type="InterPro" id="IPR018253">
    <property type="entry name" value="DnaJ_domain_CS"/>
</dbReference>
<dbReference type="InterPro" id="IPR036869">
    <property type="entry name" value="J_dom_sf"/>
</dbReference>
<dbReference type="AlphaFoldDB" id="A0A7S2UAG3"/>
<dbReference type="PROSITE" id="PS50076">
    <property type="entry name" value="DNAJ_2"/>
    <property type="match status" value="1"/>
</dbReference>
<dbReference type="Pfam" id="PF00226">
    <property type="entry name" value="DnaJ"/>
    <property type="match status" value="1"/>
</dbReference>
<organism evidence="3">
    <name type="scientific">Attheya septentrionalis</name>
    <dbReference type="NCBI Taxonomy" id="420275"/>
    <lineage>
        <taxon>Eukaryota</taxon>
        <taxon>Sar</taxon>
        <taxon>Stramenopiles</taxon>
        <taxon>Ochrophyta</taxon>
        <taxon>Bacillariophyta</taxon>
        <taxon>Coscinodiscophyceae</taxon>
        <taxon>Chaetocerotophycidae</taxon>
        <taxon>Chaetocerotales</taxon>
        <taxon>Attheyaceae</taxon>
        <taxon>Attheya</taxon>
    </lineage>
</organism>
<feature type="region of interest" description="Disordered" evidence="1">
    <location>
        <begin position="462"/>
        <end position="488"/>
    </location>
</feature>
<dbReference type="Gene3D" id="1.10.287.110">
    <property type="entry name" value="DnaJ domain"/>
    <property type="match status" value="1"/>
</dbReference>
<sequence length="488" mass="55450">MADSSVTGQDAGWMGSIWNRVGESVASKKEQMRLDRESREAGKIYDYEKKEWVFYFIDTEWEELLNEEKELQLSSGDSASSTEEKKVKDRAYYDLLHVSTNATPSEIKKAYYKEARKSHPDKNPDDPNAAQTFQEIGQAYQILSNEETRKNYDKNGVPENVSDENTQDIDPFVFFNVMFGSTLVEPYIGELWIANTADSIMKADGNVNADMAHLTEHEQKKAMHERMSVQNEFKQRKRVIKCAMSLRKRIEQYVKDGEEDNFVETCQEEAKKIVEGAYGDMYATTIGFAFQVAAEEYIGYEKSYYGMAYMARTQKTASAFNNNMKLIGAGFKAASAGARAMGEAEKMKKEMEEKGDDEEIDPEKGLKMSETMDDSLPVFLELAWVINKRDIQSTLKAVCKKLFDDAEVPKEDRMKRAEAVLLLGREFRSIGMMAAKSGSNSKKHDAEDIKKRVAVATMTTMAKAQGQEVTEEDQEEMVRQTMQQSDAE</sequence>
<dbReference type="PANTHER" id="PTHR44094">
    <property type="entry name" value="DNAJ HEAT SHOCK N-TERMINAL DOMAIN-CONTAINING PROTEIN"/>
    <property type="match status" value="1"/>
</dbReference>
<accession>A0A7S2UAG3</accession>
<dbReference type="InterPro" id="IPR001623">
    <property type="entry name" value="DnaJ_domain"/>
</dbReference>
<dbReference type="CDD" id="cd06257">
    <property type="entry name" value="DnaJ"/>
    <property type="match status" value="1"/>
</dbReference>
<dbReference type="Pfam" id="PF14308">
    <property type="entry name" value="DnaJ-X"/>
    <property type="match status" value="1"/>
</dbReference>
<evidence type="ECO:0000256" key="1">
    <source>
        <dbReference type="SAM" id="MobiDB-lite"/>
    </source>
</evidence>
<dbReference type="SUPFAM" id="SSF46565">
    <property type="entry name" value="Chaperone J-domain"/>
    <property type="match status" value="1"/>
</dbReference>
<dbReference type="EMBL" id="HBHQ01008135">
    <property type="protein sequence ID" value="CAD9813604.1"/>
    <property type="molecule type" value="Transcribed_RNA"/>
</dbReference>